<accession>L7JV70</accession>
<dbReference type="Proteomes" id="UP000011185">
    <property type="component" value="Unassembled WGS sequence"/>
</dbReference>
<dbReference type="EMBL" id="JH994005">
    <property type="protein sequence ID" value="ELQ74946.1"/>
    <property type="molecule type" value="Genomic_DNA"/>
</dbReference>
<keyword evidence="2" id="KW-1185">Reference proteome</keyword>
<gene>
    <name evidence="1" type="ORF">THOM_2108</name>
</gene>
<evidence type="ECO:0000313" key="1">
    <source>
        <dbReference type="EMBL" id="ELQ74946.1"/>
    </source>
</evidence>
<name>L7JV70_TRAHO</name>
<dbReference type="AlphaFoldDB" id="L7JV70"/>
<dbReference type="VEuPathDB" id="MicrosporidiaDB:THOM_2108"/>
<evidence type="ECO:0000313" key="2">
    <source>
        <dbReference type="Proteomes" id="UP000011185"/>
    </source>
</evidence>
<organism evidence="1 2">
    <name type="scientific">Trachipleistophora hominis</name>
    <name type="common">Microsporidian parasite</name>
    <dbReference type="NCBI Taxonomy" id="72359"/>
    <lineage>
        <taxon>Eukaryota</taxon>
        <taxon>Fungi</taxon>
        <taxon>Fungi incertae sedis</taxon>
        <taxon>Microsporidia</taxon>
        <taxon>Pleistophoridae</taxon>
        <taxon>Trachipleistophora</taxon>
    </lineage>
</organism>
<protein>
    <submittedName>
        <fullName evidence="1">Uncharacterized protein</fullName>
    </submittedName>
</protein>
<dbReference type="InParanoid" id="L7JV70"/>
<feature type="non-terminal residue" evidence="1">
    <location>
        <position position="1"/>
    </location>
</feature>
<reference evidence="1 2" key="1">
    <citation type="journal article" date="2012" name="PLoS Pathog.">
        <title>The genome of the obligate intracellular parasite Trachipleistophora hominis: new insights into microsporidian genome dynamics and reductive evolution.</title>
        <authorList>
            <person name="Heinz E."/>
            <person name="Williams T.A."/>
            <person name="Nakjang S."/>
            <person name="Noel C.J."/>
            <person name="Swan D.C."/>
            <person name="Goldberg A.V."/>
            <person name="Harris S.R."/>
            <person name="Weinmaier T."/>
            <person name="Markert S."/>
            <person name="Becher D."/>
            <person name="Bernhardt J."/>
            <person name="Dagan T."/>
            <person name="Hacker C."/>
            <person name="Lucocq J.M."/>
            <person name="Schweder T."/>
            <person name="Rattei T."/>
            <person name="Hall N."/>
            <person name="Hirt R.P."/>
            <person name="Embley T.M."/>
        </authorList>
    </citation>
    <scope>NUCLEOTIDE SEQUENCE [LARGE SCALE GENOMIC DNA]</scope>
</reference>
<sequence>VLEDTMPGIKDALPINGQSESADRHSRLRYDTRAELKLLVLPKNVWW</sequence>
<proteinExistence type="predicted"/>
<dbReference type="HOGENOM" id="CLU_3178061_0_0_1"/>